<dbReference type="PANTHER" id="PTHR31286:SF180">
    <property type="entry name" value="OS10G0362600 PROTEIN"/>
    <property type="match status" value="1"/>
</dbReference>
<sequence>MSNSAVSAPLVSTSSEPLGFSASVRNSVPDGLILFQFPNEATYNRALSRGPWHVGGVPLMLWPWTSSLKKKDLTTAILPVWVKLKHVPLELLTKEGLSYLASTLGTPLHTDQECSKIFKSDCANVCVKVDFSKPLLNELKLDINCENVIINVAYSWKPSLYDIYKNWGHHALACNTKRIEKKWVQKTTSVVLVPGISKADAESSLNAFLDAPITDTKLSPVPGSNCSSHYIQPSSCFL</sequence>
<accession>A0A9Q0JDL4</accession>
<reference evidence="2" key="2">
    <citation type="journal article" date="2023" name="Plants (Basel)">
        <title>Annotation of the Turnera subulata (Passifloraceae) Draft Genome Reveals the S-Locus Evolved after the Divergence of Turneroideae from Passifloroideae in a Stepwise Manner.</title>
        <authorList>
            <person name="Henning P.M."/>
            <person name="Roalson E.H."/>
            <person name="Mir W."/>
            <person name="McCubbin A.G."/>
            <person name="Shore J.S."/>
        </authorList>
    </citation>
    <scope>NUCLEOTIDE SEQUENCE</scope>
    <source>
        <strain evidence="2">F60SS</strain>
    </source>
</reference>
<reference evidence="2" key="1">
    <citation type="submission" date="2022-02" db="EMBL/GenBank/DDBJ databases">
        <authorList>
            <person name="Henning P.M."/>
            <person name="McCubbin A.G."/>
            <person name="Shore J.S."/>
        </authorList>
    </citation>
    <scope>NUCLEOTIDE SEQUENCE</scope>
    <source>
        <strain evidence="2">F60SS</strain>
        <tissue evidence="2">Leaves</tissue>
    </source>
</reference>
<keyword evidence="3" id="KW-1185">Reference proteome</keyword>
<name>A0A9Q0JDL4_9ROSI</name>
<dbReference type="InterPro" id="IPR025558">
    <property type="entry name" value="DUF4283"/>
</dbReference>
<evidence type="ECO:0000313" key="2">
    <source>
        <dbReference type="EMBL" id="KAJ4837688.1"/>
    </source>
</evidence>
<feature type="domain" description="DUF4283" evidence="1">
    <location>
        <begin position="29"/>
        <end position="67"/>
    </location>
</feature>
<protein>
    <recommendedName>
        <fullName evidence="1">DUF4283 domain-containing protein</fullName>
    </recommendedName>
</protein>
<dbReference type="EMBL" id="JAKUCV010003767">
    <property type="protein sequence ID" value="KAJ4837688.1"/>
    <property type="molecule type" value="Genomic_DNA"/>
</dbReference>
<dbReference type="InterPro" id="IPR040256">
    <property type="entry name" value="At4g02000-like"/>
</dbReference>
<dbReference type="PANTHER" id="PTHR31286">
    <property type="entry name" value="GLYCINE-RICH CELL WALL STRUCTURAL PROTEIN 1.8-LIKE"/>
    <property type="match status" value="1"/>
</dbReference>
<evidence type="ECO:0000259" key="1">
    <source>
        <dbReference type="Pfam" id="PF14111"/>
    </source>
</evidence>
<dbReference type="Proteomes" id="UP001141552">
    <property type="component" value="Unassembled WGS sequence"/>
</dbReference>
<dbReference type="Pfam" id="PF14111">
    <property type="entry name" value="DUF4283"/>
    <property type="match status" value="1"/>
</dbReference>
<comment type="caution">
    <text evidence="2">The sequence shown here is derived from an EMBL/GenBank/DDBJ whole genome shotgun (WGS) entry which is preliminary data.</text>
</comment>
<dbReference type="AlphaFoldDB" id="A0A9Q0JDL4"/>
<organism evidence="2 3">
    <name type="scientific">Turnera subulata</name>
    <dbReference type="NCBI Taxonomy" id="218843"/>
    <lineage>
        <taxon>Eukaryota</taxon>
        <taxon>Viridiplantae</taxon>
        <taxon>Streptophyta</taxon>
        <taxon>Embryophyta</taxon>
        <taxon>Tracheophyta</taxon>
        <taxon>Spermatophyta</taxon>
        <taxon>Magnoliopsida</taxon>
        <taxon>eudicotyledons</taxon>
        <taxon>Gunneridae</taxon>
        <taxon>Pentapetalae</taxon>
        <taxon>rosids</taxon>
        <taxon>fabids</taxon>
        <taxon>Malpighiales</taxon>
        <taxon>Passifloraceae</taxon>
        <taxon>Turnera</taxon>
    </lineage>
</organism>
<dbReference type="OrthoDB" id="1751344at2759"/>
<proteinExistence type="predicted"/>
<evidence type="ECO:0000313" key="3">
    <source>
        <dbReference type="Proteomes" id="UP001141552"/>
    </source>
</evidence>
<gene>
    <name evidence="2" type="ORF">Tsubulata_036595</name>
</gene>